<evidence type="ECO:0000256" key="1">
    <source>
        <dbReference type="SAM" id="SignalP"/>
    </source>
</evidence>
<protein>
    <submittedName>
        <fullName evidence="2">Uncharacterized protein</fullName>
    </submittedName>
</protein>
<sequence length="75" mass="8031">MKLSSSVLLLSLLGVTLIAIAHGTSSSVDDSYQQRYQGDLTAELNQCLPRSCVSSGCCSGNCDYWCRVCGISYVC</sequence>
<keyword evidence="1" id="KW-0732">Signal</keyword>
<accession>A0A8H7SEG5</accession>
<evidence type="ECO:0000313" key="2">
    <source>
        <dbReference type="EMBL" id="KAG2227807.1"/>
    </source>
</evidence>
<dbReference type="EMBL" id="JAEPRB010000004">
    <property type="protein sequence ID" value="KAG2227807.1"/>
    <property type="molecule type" value="Genomic_DNA"/>
</dbReference>
<evidence type="ECO:0000313" key="3">
    <source>
        <dbReference type="Proteomes" id="UP000646827"/>
    </source>
</evidence>
<reference evidence="2 3" key="1">
    <citation type="submission" date="2020-12" db="EMBL/GenBank/DDBJ databases">
        <title>Metabolic potential, ecology and presence of endohyphal bacteria is reflected in genomic diversity of Mucoromycotina.</title>
        <authorList>
            <person name="Muszewska A."/>
            <person name="Okrasinska A."/>
            <person name="Steczkiewicz K."/>
            <person name="Drgas O."/>
            <person name="Orlowska M."/>
            <person name="Perlinska-Lenart U."/>
            <person name="Aleksandrzak-Piekarczyk T."/>
            <person name="Szatraj K."/>
            <person name="Zielenkiewicz U."/>
            <person name="Pilsyk S."/>
            <person name="Malc E."/>
            <person name="Mieczkowski P."/>
            <person name="Kruszewska J.S."/>
            <person name="Biernat P."/>
            <person name="Pawlowska J."/>
        </authorList>
    </citation>
    <scope>NUCLEOTIDE SEQUENCE [LARGE SCALE GENOMIC DNA]</scope>
    <source>
        <strain evidence="2 3">CBS 142.35</strain>
    </source>
</reference>
<proteinExistence type="predicted"/>
<comment type="caution">
    <text evidence="2">The sequence shown here is derived from an EMBL/GenBank/DDBJ whole genome shotgun (WGS) entry which is preliminary data.</text>
</comment>
<dbReference type="OrthoDB" id="10536549at2759"/>
<dbReference type="AlphaFoldDB" id="A0A8H7SEG5"/>
<keyword evidence="3" id="KW-1185">Reference proteome</keyword>
<feature type="chain" id="PRO_5034740283" evidence="1">
    <location>
        <begin position="24"/>
        <end position="75"/>
    </location>
</feature>
<gene>
    <name evidence="2" type="ORF">INT45_002045</name>
</gene>
<feature type="signal peptide" evidence="1">
    <location>
        <begin position="1"/>
        <end position="23"/>
    </location>
</feature>
<dbReference type="Proteomes" id="UP000646827">
    <property type="component" value="Unassembled WGS sequence"/>
</dbReference>
<organism evidence="2 3">
    <name type="scientific">Circinella minor</name>
    <dbReference type="NCBI Taxonomy" id="1195481"/>
    <lineage>
        <taxon>Eukaryota</taxon>
        <taxon>Fungi</taxon>
        <taxon>Fungi incertae sedis</taxon>
        <taxon>Mucoromycota</taxon>
        <taxon>Mucoromycotina</taxon>
        <taxon>Mucoromycetes</taxon>
        <taxon>Mucorales</taxon>
        <taxon>Lichtheimiaceae</taxon>
        <taxon>Circinella</taxon>
    </lineage>
</organism>
<name>A0A8H7SEG5_9FUNG</name>